<reference evidence="3" key="1">
    <citation type="submission" date="2013-09" db="EMBL/GenBank/DDBJ databases">
        <title>The Genome Sequence of Anopheles maculatus species B.</title>
        <authorList>
            <consortium name="The Broad Institute Genomics Platform"/>
            <person name="Neafsey D.E."/>
            <person name="Besansky N."/>
            <person name="Howell P."/>
            <person name="Walton C."/>
            <person name="Young S.K."/>
            <person name="Zeng Q."/>
            <person name="Gargeya S."/>
            <person name="Fitzgerald M."/>
            <person name="Haas B."/>
            <person name="Abouelleil A."/>
            <person name="Allen A.W."/>
            <person name="Alvarado L."/>
            <person name="Arachchi H.M."/>
            <person name="Berlin A.M."/>
            <person name="Chapman S.B."/>
            <person name="Gainer-Dewar J."/>
            <person name="Goldberg J."/>
            <person name="Griggs A."/>
            <person name="Gujja S."/>
            <person name="Hansen M."/>
            <person name="Howarth C."/>
            <person name="Imamovic A."/>
            <person name="Ireland A."/>
            <person name="Larimer J."/>
            <person name="McCowan C."/>
            <person name="Murphy C."/>
            <person name="Pearson M."/>
            <person name="Poon T.W."/>
            <person name="Priest M."/>
            <person name="Roberts A."/>
            <person name="Saif S."/>
            <person name="Shea T."/>
            <person name="Sisk P."/>
            <person name="Sykes S."/>
            <person name="Wortman J."/>
            <person name="Nusbaum C."/>
            <person name="Birren B."/>
        </authorList>
    </citation>
    <scope>NUCLEOTIDE SEQUENCE [LARGE SCALE GENOMIC DNA]</scope>
    <source>
        <strain evidence="3">maculatus3</strain>
    </source>
</reference>
<evidence type="ECO:0000313" key="3">
    <source>
        <dbReference type="Proteomes" id="UP000075901"/>
    </source>
</evidence>
<dbReference type="EnsemblMetazoa" id="AMAM001376-RA">
    <property type="protein sequence ID" value="AMAM001376-PA"/>
    <property type="gene ID" value="AMAM001376"/>
</dbReference>
<feature type="region of interest" description="Disordered" evidence="1">
    <location>
        <begin position="125"/>
        <end position="148"/>
    </location>
</feature>
<feature type="compositionally biased region" description="Pro residues" evidence="1">
    <location>
        <begin position="348"/>
        <end position="357"/>
    </location>
</feature>
<name>A0A182S7R3_9DIPT</name>
<keyword evidence="3" id="KW-1185">Reference proteome</keyword>
<protein>
    <submittedName>
        <fullName evidence="2">Uncharacterized protein</fullName>
    </submittedName>
</protein>
<accession>A0A182S7R3</accession>
<dbReference type="Proteomes" id="UP000075901">
    <property type="component" value="Unassembled WGS sequence"/>
</dbReference>
<evidence type="ECO:0000256" key="1">
    <source>
        <dbReference type="SAM" id="MobiDB-lite"/>
    </source>
</evidence>
<dbReference type="VEuPathDB" id="VectorBase:AMAM001376"/>
<feature type="region of interest" description="Disordered" evidence="1">
    <location>
        <begin position="169"/>
        <end position="191"/>
    </location>
</feature>
<feature type="region of interest" description="Disordered" evidence="1">
    <location>
        <begin position="337"/>
        <end position="357"/>
    </location>
</feature>
<dbReference type="AlphaFoldDB" id="A0A182S7R3"/>
<sequence length="357" mass="38106">MSSPLDSPDILQSFVPISDIGATATSASSVKVPSLDGIHLKNQQVCSLGSLPLATYCHSNSNISNASFHNAATVVLSGMGMSGGRKHSSLSGRSNTVDSRSYRSLATVQDSISELPELILLQHGTKHSSGNDSVSRPVGINESDGSVGKTATDEINQNYLNNAAVGGVSKNRSSEDLHNNQPPGGTMPLSTRDRILNSFSRGSRDNMRSIVEFSLSSVGRSFIDNGDESDQDAHSMVLEEEYLPTPDTPPPNVSPSSSNKVSDSFSNDFKEMIIPPSATVSPIEANHRNKANDCSKYLLASGYGGSWDLLELDLDFHQVNCDPSFGNDVTETEFLGDDDDPFGMLPTQPTPPNLLDL</sequence>
<proteinExistence type="predicted"/>
<organism evidence="2 3">
    <name type="scientific">Anopheles maculatus</name>
    <dbReference type="NCBI Taxonomy" id="74869"/>
    <lineage>
        <taxon>Eukaryota</taxon>
        <taxon>Metazoa</taxon>
        <taxon>Ecdysozoa</taxon>
        <taxon>Arthropoda</taxon>
        <taxon>Hexapoda</taxon>
        <taxon>Insecta</taxon>
        <taxon>Pterygota</taxon>
        <taxon>Neoptera</taxon>
        <taxon>Endopterygota</taxon>
        <taxon>Diptera</taxon>
        <taxon>Nematocera</taxon>
        <taxon>Culicoidea</taxon>
        <taxon>Culicidae</taxon>
        <taxon>Anophelinae</taxon>
        <taxon>Anopheles</taxon>
        <taxon>Anopheles maculatus group</taxon>
    </lineage>
</organism>
<reference evidence="2" key="2">
    <citation type="submission" date="2020-05" db="UniProtKB">
        <authorList>
            <consortium name="EnsemblMetazoa"/>
        </authorList>
    </citation>
    <scope>IDENTIFICATION</scope>
    <source>
        <strain evidence="2">maculatus3</strain>
    </source>
</reference>
<feature type="region of interest" description="Disordered" evidence="1">
    <location>
        <begin position="242"/>
        <end position="262"/>
    </location>
</feature>
<evidence type="ECO:0000313" key="2">
    <source>
        <dbReference type="EnsemblMetazoa" id="AMAM001376-PA"/>
    </source>
</evidence>